<evidence type="ECO:0008006" key="3">
    <source>
        <dbReference type="Google" id="ProtNLM"/>
    </source>
</evidence>
<name>A0ABX0TYV8_9SPHN</name>
<evidence type="ECO:0000313" key="1">
    <source>
        <dbReference type="EMBL" id="NIJ22504.1"/>
    </source>
</evidence>
<organism evidence="1 2">
    <name type="scientific">Sphingomonas japonica</name>
    <dbReference type="NCBI Taxonomy" id="511662"/>
    <lineage>
        <taxon>Bacteria</taxon>
        <taxon>Pseudomonadati</taxon>
        <taxon>Pseudomonadota</taxon>
        <taxon>Alphaproteobacteria</taxon>
        <taxon>Sphingomonadales</taxon>
        <taxon>Sphingomonadaceae</taxon>
        <taxon>Sphingomonas</taxon>
    </lineage>
</organism>
<proteinExistence type="predicted"/>
<comment type="caution">
    <text evidence="1">The sequence shown here is derived from an EMBL/GenBank/DDBJ whole genome shotgun (WGS) entry which is preliminary data.</text>
</comment>
<accession>A0ABX0TYV8</accession>
<keyword evidence="2" id="KW-1185">Reference proteome</keyword>
<dbReference type="Pfam" id="PF12487">
    <property type="entry name" value="DUF3703"/>
    <property type="match status" value="1"/>
</dbReference>
<protein>
    <recommendedName>
        <fullName evidence="3">DUF3703 domain-containing protein</fullName>
    </recommendedName>
</protein>
<sequence length="121" mass="13104">MPGHPNARLREFVGLEMDRYAGSAAIGDTGAAWWALERAHILSQPDLPMHLRVHWTMLGYAVRLCDLREIAGQTLRLALAPLGALTGRIPVGNTGRSNVSAFQPMPIPADLSASIEAEPRP</sequence>
<gene>
    <name evidence="1" type="ORF">FHT01_000046</name>
</gene>
<dbReference type="InterPro" id="IPR022172">
    <property type="entry name" value="DUF3703"/>
</dbReference>
<evidence type="ECO:0000313" key="2">
    <source>
        <dbReference type="Proteomes" id="UP000788153"/>
    </source>
</evidence>
<reference evidence="1 2" key="1">
    <citation type="submission" date="2020-03" db="EMBL/GenBank/DDBJ databases">
        <title>Genomic Encyclopedia of Type Strains, Phase IV (KMG-IV): sequencing the most valuable type-strain genomes for metagenomic binning, comparative biology and taxonomic classification.</title>
        <authorList>
            <person name="Goeker M."/>
        </authorList>
    </citation>
    <scope>NUCLEOTIDE SEQUENCE [LARGE SCALE GENOMIC DNA]</scope>
    <source>
        <strain evidence="1 2">DSM 22753</strain>
    </source>
</reference>
<dbReference type="Proteomes" id="UP000788153">
    <property type="component" value="Unassembled WGS sequence"/>
</dbReference>
<dbReference type="EMBL" id="JAASQP010000001">
    <property type="protein sequence ID" value="NIJ22504.1"/>
    <property type="molecule type" value="Genomic_DNA"/>
</dbReference>
<dbReference type="RefSeq" id="WP_140231078.1">
    <property type="nucleotide sequence ID" value="NZ_BAAAEV010000001.1"/>
</dbReference>